<dbReference type="Proteomes" id="UP000004095">
    <property type="component" value="Unassembled WGS sequence"/>
</dbReference>
<sequence length="43" mass="4655">MAIKLVYPISVAGSDSGLGKTVVNTDKVFEYSDNELDCFTLTL</sequence>
<proteinExistence type="predicted"/>
<keyword evidence="2" id="KW-1185">Reference proteome</keyword>
<dbReference type="AlphaFoldDB" id="A1ZVQ7"/>
<dbReference type="EMBL" id="AAWS01000047">
    <property type="protein sequence ID" value="EAY25484.1"/>
    <property type="molecule type" value="Genomic_DNA"/>
</dbReference>
<accession>A1ZVQ7</accession>
<gene>
    <name evidence="1" type="ORF">M23134_06183</name>
</gene>
<evidence type="ECO:0000313" key="2">
    <source>
        <dbReference type="Proteomes" id="UP000004095"/>
    </source>
</evidence>
<comment type="caution">
    <text evidence="1">The sequence shown here is derived from an EMBL/GenBank/DDBJ whole genome shotgun (WGS) entry which is preliminary data.</text>
</comment>
<reference evidence="1 2" key="1">
    <citation type="submission" date="2007-01" db="EMBL/GenBank/DDBJ databases">
        <authorList>
            <person name="Haygood M."/>
            <person name="Podell S."/>
            <person name="Anderson C."/>
            <person name="Hopkinson B."/>
            <person name="Roe K."/>
            <person name="Barbeau K."/>
            <person name="Gaasterland T."/>
            <person name="Ferriera S."/>
            <person name="Johnson J."/>
            <person name="Kravitz S."/>
            <person name="Beeson K."/>
            <person name="Sutton G."/>
            <person name="Rogers Y.-H."/>
            <person name="Friedman R."/>
            <person name="Frazier M."/>
            <person name="Venter J.C."/>
        </authorList>
    </citation>
    <scope>NUCLEOTIDE SEQUENCE [LARGE SCALE GENOMIC DNA]</scope>
    <source>
        <strain evidence="1 2">ATCC 23134</strain>
    </source>
</reference>
<organism evidence="1 2">
    <name type="scientific">Microscilla marina ATCC 23134</name>
    <dbReference type="NCBI Taxonomy" id="313606"/>
    <lineage>
        <taxon>Bacteria</taxon>
        <taxon>Pseudomonadati</taxon>
        <taxon>Bacteroidota</taxon>
        <taxon>Cytophagia</taxon>
        <taxon>Cytophagales</taxon>
        <taxon>Microscillaceae</taxon>
        <taxon>Microscilla</taxon>
    </lineage>
</organism>
<name>A1ZVQ7_MICM2</name>
<protein>
    <submittedName>
        <fullName evidence="1">Uncharacterized protein</fullName>
    </submittedName>
</protein>
<evidence type="ECO:0000313" key="1">
    <source>
        <dbReference type="EMBL" id="EAY25484.1"/>
    </source>
</evidence>